<gene>
    <name evidence="1" type="ORF">KLA_13644</name>
</gene>
<keyword evidence="2" id="KW-1185">Reference proteome</keyword>
<comment type="caution">
    <text evidence="1">The sequence shown here is derived from an EMBL/GenBank/DDBJ whole genome shotgun (WGS) entry which is preliminary data.</text>
</comment>
<protein>
    <submittedName>
        <fullName evidence="1">Uncharacterized protein</fullName>
    </submittedName>
</protein>
<evidence type="ECO:0000313" key="1">
    <source>
        <dbReference type="EMBL" id="EWH12662.1"/>
    </source>
</evidence>
<dbReference type="Proteomes" id="UP000019275">
    <property type="component" value="Unassembled WGS sequence"/>
</dbReference>
<evidence type="ECO:0000313" key="2">
    <source>
        <dbReference type="Proteomes" id="UP000019275"/>
    </source>
</evidence>
<reference evidence="1 2" key="1">
    <citation type="journal article" date="2014" name="Genome Announc.">
        <title>Draft Genome Sequence of the Carrageenan-Degrading Bacterium Cellulophaga sp. Strain KL-A, Isolated from Decaying Marine Algae.</title>
        <authorList>
            <person name="Shan D."/>
            <person name="Ying J."/>
            <person name="Li X."/>
            <person name="Gao Z."/>
            <person name="Wei G."/>
            <person name="Shao Z."/>
        </authorList>
    </citation>
    <scope>NUCLEOTIDE SEQUENCE [LARGE SCALE GENOMIC DNA]</scope>
    <source>
        <strain evidence="1 2">KL-A</strain>
    </source>
</reference>
<name>A0ABN0RLD3_9FLAO</name>
<accession>A0ABN0RLD3</accession>
<sequence>MDYTETIENITKGGGFEITHKKEVTKKITPKISIDDAMFLIYDWPDDKEGANTSIIINLNYFFIFNDKKYEISTKNTFYDFGNKFYDNLQDWFYKDMYPLFVKKALEVSKENIEKDLGVSLSNIAPFDTQETKAKRLANKAAKGTLVDYV</sequence>
<dbReference type="RefSeq" id="WP_034646402.1">
    <property type="nucleotide sequence ID" value="NZ_ARZX01000019.1"/>
</dbReference>
<proteinExistence type="predicted"/>
<organism evidence="1 2">
    <name type="scientific">Cellulophaga geojensis KL-A</name>
    <dbReference type="NCBI Taxonomy" id="1328323"/>
    <lineage>
        <taxon>Bacteria</taxon>
        <taxon>Pseudomonadati</taxon>
        <taxon>Bacteroidota</taxon>
        <taxon>Flavobacteriia</taxon>
        <taxon>Flavobacteriales</taxon>
        <taxon>Flavobacteriaceae</taxon>
        <taxon>Cellulophaga</taxon>
    </lineage>
</organism>
<dbReference type="EMBL" id="ARZX01000019">
    <property type="protein sequence ID" value="EWH12662.1"/>
    <property type="molecule type" value="Genomic_DNA"/>
</dbReference>